<reference evidence="4 5" key="1">
    <citation type="submission" date="2020-08" db="EMBL/GenBank/DDBJ databases">
        <title>Genomic Encyclopedia of Type Strains, Phase IV (KMG-IV): sequencing the most valuable type-strain genomes for metagenomic binning, comparative biology and taxonomic classification.</title>
        <authorList>
            <person name="Goeker M."/>
        </authorList>
    </citation>
    <scope>NUCLEOTIDE SEQUENCE [LARGE SCALE GENOMIC DNA]</scope>
    <source>
        <strain evidence="4 5">DSM 26736</strain>
    </source>
</reference>
<feature type="compositionally biased region" description="Low complexity" evidence="2">
    <location>
        <begin position="439"/>
        <end position="449"/>
    </location>
</feature>
<proteinExistence type="predicted"/>
<evidence type="ECO:0000256" key="3">
    <source>
        <dbReference type="SAM" id="SignalP"/>
    </source>
</evidence>
<organism evidence="4 5">
    <name type="scientific">Sphingomonas xinjiangensis</name>
    <dbReference type="NCBI Taxonomy" id="643568"/>
    <lineage>
        <taxon>Bacteria</taxon>
        <taxon>Pseudomonadati</taxon>
        <taxon>Pseudomonadota</taxon>
        <taxon>Alphaproteobacteria</taxon>
        <taxon>Sphingomonadales</taxon>
        <taxon>Sphingomonadaceae</taxon>
        <taxon>Sphingomonas</taxon>
    </lineage>
</organism>
<accession>A0A840YTS4</accession>
<keyword evidence="1" id="KW-0175">Coiled coil</keyword>
<protein>
    <submittedName>
        <fullName evidence="4">Uncharacterized protein</fullName>
    </submittedName>
</protein>
<feature type="compositionally biased region" description="Basic and acidic residues" evidence="2">
    <location>
        <begin position="553"/>
        <end position="578"/>
    </location>
</feature>
<sequence>MKYIVLTGALSMLLLTASAQAQTQAPCTALTLFNNACKRDAVKPERAPAKPEQATASANVPQSGQQDPESAWGTLAALADTSWSLPNGSLVTFSWTAPKQQMLMSTLLPNKSVSVEVWKFNNASGLIEEYQKVGNTFQHFANLTAQADGTFARIPVNPKEKSSFFYSVDGDKWSSVWSKRRGKGWVRDASKPVASTWQKVSSKDAEIIRLAILEPTRLVDHWGIFAKLVGTQWMKSSFSSFDNTESIELLTYTWSKPGFELKVAHGSPKSVDEYLTGLIQVGKNVEFRMQGQLRGDIKYEMFEDELVGSQGNYRAITRIEGDRLIDLWQVKHEGKWATLAQDIWKRGTAYSVAAAREEYAERERRQEEANKRAEAAQNAKMWGAVLDGIARGTGATSADGVIDNPLDGNSATGRRLNEQLEDIIQGPRSRGPRAHWASDDPSSSSSDAANLPISSNSAGGALDSRNNAEAATSSGSASVRTAGSASASNAVTDAKNEDAPETNNGGASGQSADGSASIIVAPSNETERRAAAAAERERILAEAKRKTAAQEAELARRQEAEAAKTKAEQARRKAEFLKRCPSGRCQ</sequence>
<evidence type="ECO:0000313" key="5">
    <source>
        <dbReference type="Proteomes" id="UP000527143"/>
    </source>
</evidence>
<dbReference type="AlphaFoldDB" id="A0A840YTS4"/>
<evidence type="ECO:0000256" key="1">
    <source>
        <dbReference type="SAM" id="Coils"/>
    </source>
</evidence>
<name>A0A840YTS4_9SPHN</name>
<feature type="region of interest" description="Disordered" evidence="2">
    <location>
        <begin position="394"/>
        <end position="413"/>
    </location>
</feature>
<evidence type="ECO:0000313" key="4">
    <source>
        <dbReference type="EMBL" id="MBB5713121.1"/>
    </source>
</evidence>
<dbReference type="EMBL" id="JACIJF010000048">
    <property type="protein sequence ID" value="MBB5713121.1"/>
    <property type="molecule type" value="Genomic_DNA"/>
</dbReference>
<feature type="region of interest" description="Disordered" evidence="2">
    <location>
        <begin position="551"/>
        <end position="586"/>
    </location>
</feature>
<feature type="compositionally biased region" description="Polar residues" evidence="2">
    <location>
        <begin position="452"/>
        <end position="491"/>
    </location>
</feature>
<gene>
    <name evidence="4" type="ORF">FHT02_004384</name>
</gene>
<evidence type="ECO:0000256" key="2">
    <source>
        <dbReference type="SAM" id="MobiDB-lite"/>
    </source>
</evidence>
<feature type="compositionally biased region" description="Basic and acidic residues" evidence="2">
    <location>
        <begin position="525"/>
        <end position="536"/>
    </location>
</feature>
<feature type="coiled-coil region" evidence="1">
    <location>
        <begin position="352"/>
        <end position="379"/>
    </location>
</feature>
<keyword evidence="3" id="KW-0732">Signal</keyword>
<dbReference type="RefSeq" id="WP_184092158.1">
    <property type="nucleotide sequence ID" value="NZ_JACIJF010000048.1"/>
</dbReference>
<feature type="compositionally biased region" description="Polar residues" evidence="2">
    <location>
        <begin position="54"/>
        <end position="68"/>
    </location>
</feature>
<keyword evidence="5" id="KW-1185">Reference proteome</keyword>
<feature type="region of interest" description="Disordered" evidence="2">
    <location>
        <begin position="424"/>
        <end position="536"/>
    </location>
</feature>
<comment type="caution">
    <text evidence="4">The sequence shown here is derived from an EMBL/GenBank/DDBJ whole genome shotgun (WGS) entry which is preliminary data.</text>
</comment>
<dbReference type="Proteomes" id="UP000527143">
    <property type="component" value="Unassembled WGS sequence"/>
</dbReference>
<feature type="chain" id="PRO_5032703921" evidence="3">
    <location>
        <begin position="22"/>
        <end position="586"/>
    </location>
</feature>
<feature type="signal peptide" evidence="3">
    <location>
        <begin position="1"/>
        <end position="21"/>
    </location>
</feature>
<feature type="region of interest" description="Disordered" evidence="2">
    <location>
        <begin position="43"/>
        <end position="70"/>
    </location>
</feature>